<keyword evidence="4" id="KW-0676">Redox-active center</keyword>
<evidence type="ECO:0000313" key="6">
    <source>
        <dbReference type="EMBL" id="EQD37125.1"/>
    </source>
</evidence>
<dbReference type="InterPro" id="IPR036249">
    <property type="entry name" value="Thioredoxin-like_sf"/>
</dbReference>
<reference evidence="6" key="2">
    <citation type="journal article" date="2014" name="ISME J.">
        <title>Microbial stratification in low pH oxic and suboxic macroscopic growths along an acid mine drainage.</title>
        <authorList>
            <person name="Mendez-Garcia C."/>
            <person name="Mesa V."/>
            <person name="Sprenger R.R."/>
            <person name="Richter M."/>
            <person name="Diez M.S."/>
            <person name="Solano J."/>
            <person name="Bargiela R."/>
            <person name="Golyshina O.V."/>
            <person name="Manteca A."/>
            <person name="Ramos J.L."/>
            <person name="Gallego J.R."/>
            <person name="Llorente I."/>
            <person name="Martins Dos Santos V.A."/>
            <person name="Jensen O.N."/>
            <person name="Pelaez A.I."/>
            <person name="Sanchez J."/>
            <person name="Ferrer M."/>
        </authorList>
    </citation>
    <scope>NUCLEOTIDE SEQUENCE</scope>
</reference>
<dbReference type="PIRSF" id="PIRSF000077">
    <property type="entry name" value="Thioredoxin"/>
    <property type="match status" value="1"/>
</dbReference>
<dbReference type="NCBIfam" id="TIGR01068">
    <property type="entry name" value="thioredoxin"/>
    <property type="match status" value="1"/>
</dbReference>
<keyword evidence="6" id="KW-0560">Oxidoreductase</keyword>
<gene>
    <name evidence="6" type="ORF">B2A_11863</name>
</gene>
<dbReference type="InterPro" id="IPR013766">
    <property type="entry name" value="Thioredoxin_domain"/>
</dbReference>
<evidence type="ECO:0000256" key="1">
    <source>
        <dbReference type="ARBA" id="ARBA00022448"/>
    </source>
</evidence>
<evidence type="ECO:0000256" key="4">
    <source>
        <dbReference type="ARBA" id="ARBA00023284"/>
    </source>
</evidence>
<comment type="caution">
    <text evidence="6">The sequence shown here is derived from an EMBL/GenBank/DDBJ whole genome shotgun (WGS) entry which is preliminary data.</text>
</comment>
<dbReference type="PROSITE" id="PS00194">
    <property type="entry name" value="THIOREDOXIN_1"/>
    <property type="match status" value="1"/>
</dbReference>
<evidence type="ECO:0000256" key="3">
    <source>
        <dbReference type="ARBA" id="ARBA00023157"/>
    </source>
</evidence>
<keyword evidence="1" id="KW-0813">Transport</keyword>
<dbReference type="PANTHER" id="PTHR45663:SF11">
    <property type="entry name" value="GEO12009P1"/>
    <property type="match status" value="1"/>
</dbReference>
<proteinExistence type="predicted"/>
<dbReference type="PANTHER" id="PTHR45663">
    <property type="entry name" value="GEO12009P1"/>
    <property type="match status" value="1"/>
</dbReference>
<dbReference type="FunFam" id="3.40.30.10:FF:000001">
    <property type="entry name" value="Thioredoxin"/>
    <property type="match status" value="1"/>
</dbReference>
<organism evidence="6">
    <name type="scientific">mine drainage metagenome</name>
    <dbReference type="NCBI Taxonomy" id="410659"/>
    <lineage>
        <taxon>unclassified sequences</taxon>
        <taxon>metagenomes</taxon>
        <taxon>ecological metagenomes</taxon>
    </lineage>
</organism>
<dbReference type="PROSITE" id="PS51352">
    <property type="entry name" value="THIOREDOXIN_2"/>
    <property type="match status" value="1"/>
</dbReference>
<dbReference type="GO" id="GO:0005737">
    <property type="term" value="C:cytoplasm"/>
    <property type="evidence" value="ECO:0007669"/>
    <property type="project" value="TreeGrafter"/>
</dbReference>
<accession>T1A5L9</accession>
<dbReference type="EMBL" id="AUZZ01008568">
    <property type="protein sequence ID" value="EQD37125.1"/>
    <property type="molecule type" value="Genomic_DNA"/>
</dbReference>
<dbReference type="AlphaFoldDB" id="T1A5L9"/>
<keyword evidence="3" id="KW-1015">Disulfide bond</keyword>
<feature type="domain" description="Thioredoxin" evidence="5">
    <location>
        <begin position="1"/>
        <end position="106"/>
    </location>
</feature>
<evidence type="ECO:0000256" key="2">
    <source>
        <dbReference type="ARBA" id="ARBA00022982"/>
    </source>
</evidence>
<dbReference type="Pfam" id="PF00085">
    <property type="entry name" value="Thioredoxin"/>
    <property type="match status" value="1"/>
</dbReference>
<reference evidence="6" key="1">
    <citation type="submission" date="2013-08" db="EMBL/GenBank/DDBJ databases">
        <authorList>
            <person name="Mendez C."/>
            <person name="Richter M."/>
            <person name="Ferrer M."/>
            <person name="Sanchez J."/>
        </authorList>
    </citation>
    <scope>NUCLEOTIDE SEQUENCE</scope>
</reference>
<dbReference type="SUPFAM" id="SSF52833">
    <property type="entry name" value="Thioredoxin-like"/>
    <property type="match status" value="1"/>
</dbReference>
<dbReference type="CDD" id="cd02947">
    <property type="entry name" value="TRX_family"/>
    <property type="match status" value="1"/>
</dbReference>
<dbReference type="InterPro" id="IPR017937">
    <property type="entry name" value="Thioredoxin_CS"/>
</dbReference>
<dbReference type="Gene3D" id="3.40.30.10">
    <property type="entry name" value="Glutaredoxin"/>
    <property type="match status" value="1"/>
</dbReference>
<dbReference type="InterPro" id="IPR005746">
    <property type="entry name" value="Thioredoxin"/>
</dbReference>
<sequence length="106" mass="11936">MGIIDVTDETFEKEVLKSDLPVIIDVWAPWCGPCRMYSPIIEETAKDYDGKIKFAKVNADDNQHIDEKFNIMSIPTTLLIEKGVVKASSVGAVPKNVLKKWIEENL</sequence>
<dbReference type="PRINTS" id="PR00421">
    <property type="entry name" value="THIOREDOXIN"/>
</dbReference>
<name>T1A5L9_9ZZZZ</name>
<keyword evidence="2" id="KW-0249">Electron transport</keyword>
<dbReference type="GO" id="GO:0019153">
    <property type="term" value="F:protein-disulfide reductase (glutathione) activity"/>
    <property type="evidence" value="ECO:0007669"/>
    <property type="project" value="UniProtKB-EC"/>
</dbReference>
<protein>
    <submittedName>
        <fullName evidence="6">Thioredoxin</fullName>
        <ecNumber evidence="6">1.8.4.2</ecNumber>
    </submittedName>
</protein>
<dbReference type="EC" id="1.8.4.2" evidence="6"/>
<evidence type="ECO:0000259" key="5">
    <source>
        <dbReference type="PROSITE" id="PS51352"/>
    </source>
</evidence>